<evidence type="ECO:0000259" key="1">
    <source>
        <dbReference type="Pfam" id="PF20149"/>
    </source>
</evidence>
<organism evidence="2 3">
    <name type="scientific">Pterulicium gracile</name>
    <dbReference type="NCBI Taxonomy" id="1884261"/>
    <lineage>
        <taxon>Eukaryota</taxon>
        <taxon>Fungi</taxon>
        <taxon>Dikarya</taxon>
        <taxon>Basidiomycota</taxon>
        <taxon>Agaricomycotina</taxon>
        <taxon>Agaricomycetes</taxon>
        <taxon>Agaricomycetidae</taxon>
        <taxon>Agaricales</taxon>
        <taxon>Pleurotineae</taxon>
        <taxon>Pterulaceae</taxon>
        <taxon>Pterulicium</taxon>
    </lineage>
</organism>
<dbReference type="Proteomes" id="UP000305067">
    <property type="component" value="Unassembled WGS sequence"/>
</dbReference>
<name>A0A5C3QHI4_9AGAR</name>
<sequence>MKELITNAIKLLRGYSAIQCAFPEHEPLQKQMAVASISACSKLEHPETRRRFHSDFGYQSVLGKYIVDSASHQRSAFRRNSVNVDGAYHHPALPFVLHTCFFKGKSPVSRVHRSSFPRYIEATNTEEEKLKITDAMLTFAAVIIWSRLKEIGNFRATTQENFSGENCTSEFESNLSYFKETIAVRAAQAGEDWCLSKH</sequence>
<dbReference type="InterPro" id="IPR045341">
    <property type="entry name" value="DUF6532"/>
</dbReference>
<evidence type="ECO:0000313" key="3">
    <source>
        <dbReference type="Proteomes" id="UP000305067"/>
    </source>
</evidence>
<accession>A0A5C3QHI4</accession>
<keyword evidence="3" id="KW-1185">Reference proteome</keyword>
<protein>
    <recommendedName>
        <fullName evidence="1">DUF6532 domain-containing protein</fullName>
    </recommendedName>
</protein>
<dbReference type="EMBL" id="ML178844">
    <property type="protein sequence ID" value="TFK97763.1"/>
    <property type="molecule type" value="Genomic_DNA"/>
</dbReference>
<feature type="domain" description="DUF6532" evidence="1">
    <location>
        <begin position="81"/>
        <end position="176"/>
    </location>
</feature>
<proteinExistence type="predicted"/>
<evidence type="ECO:0000313" key="2">
    <source>
        <dbReference type="EMBL" id="TFK97763.1"/>
    </source>
</evidence>
<dbReference type="AlphaFoldDB" id="A0A5C3QHI4"/>
<reference evidence="2 3" key="1">
    <citation type="journal article" date="2019" name="Nat. Ecol. Evol.">
        <title>Megaphylogeny resolves global patterns of mushroom evolution.</title>
        <authorList>
            <person name="Varga T."/>
            <person name="Krizsan K."/>
            <person name="Foldi C."/>
            <person name="Dima B."/>
            <person name="Sanchez-Garcia M."/>
            <person name="Sanchez-Ramirez S."/>
            <person name="Szollosi G.J."/>
            <person name="Szarkandi J.G."/>
            <person name="Papp V."/>
            <person name="Albert L."/>
            <person name="Andreopoulos W."/>
            <person name="Angelini C."/>
            <person name="Antonin V."/>
            <person name="Barry K.W."/>
            <person name="Bougher N.L."/>
            <person name="Buchanan P."/>
            <person name="Buyck B."/>
            <person name="Bense V."/>
            <person name="Catcheside P."/>
            <person name="Chovatia M."/>
            <person name="Cooper J."/>
            <person name="Damon W."/>
            <person name="Desjardin D."/>
            <person name="Finy P."/>
            <person name="Geml J."/>
            <person name="Haridas S."/>
            <person name="Hughes K."/>
            <person name="Justo A."/>
            <person name="Karasinski D."/>
            <person name="Kautmanova I."/>
            <person name="Kiss B."/>
            <person name="Kocsube S."/>
            <person name="Kotiranta H."/>
            <person name="LaButti K.M."/>
            <person name="Lechner B.E."/>
            <person name="Liimatainen K."/>
            <person name="Lipzen A."/>
            <person name="Lukacs Z."/>
            <person name="Mihaltcheva S."/>
            <person name="Morgado L.N."/>
            <person name="Niskanen T."/>
            <person name="Noordeloos M.E."/>
            <person name="Ohm R.A."/>
            <person name="Ortiz-Santana B."/>
            <person name="Ovrebo C."/>
            <person name="Racz N."/>
            <person name="Riley R."/>
            <person name="Savchenko A."/>
            <person name="Shiryaev A."/>
            <person name="Soop K."/>
            <person name="Spirin V."/>
            <person name="Szebenyi C."/>
            <person name="Tomsovsky M."/>
            <person name="Tulloss R.E."/>
            <person name="Uehling J."/>
            <person name="Grigoriev I.V."/>
            <person name="Vagvolgyi C."/>
            <person name="Papp T."/>
            <person name="Martin F.M."/>
            <person name="Miettinen O."/>
            <person name="Hibbett D.S."/>
            <person name="Nagy L.G."/>
        </authorList>
    </citation>
    <scope>NUCLEOTIDE SEQUENCE [LARGE SCALE GENOMIC DNA]</scope>
    <source>
        <strain evidence="2 3">CBS 309.79</strain>
    </source>
</reference>
<gene>
    <name evidence="2" type="ORF">BDV98DRAFT_596282</name>
</gene>
<dbReference type="Pfam" id="PF20149">
    <property type="entry name" value="DUF6532"/>
    <property type="match status" value="1"/>
</dbReference>